<dbReference type="PANTHER" id="PTHR31042">
    <property type="entry name" value="CORE-2/I-BRANCHING BETA-1,6-N-ACETYLGLUCOSAMINYLTRANSFERASE FAMILY PROTEIN-RELATED"/>
    <property type="match status" value="1"/>
</dbReference>
<feature type="non-terminal residue" evidence="1">
    <location>
        <position position="1"/>
    </location>
</feature>
<comment type="caution">
    <text evidence="1">The sequence shown here is derived from an EMBL/GenBank/DDBJ whole genome shotgun (WGS) entry which is preliminary data.</text>
</comment>
<dbReference type="InterPro" id="IPR044174">
    <property type="entry name" value="BC10-like"/>
</dbReference>
<accession>A0AAW0LHK2</accession>
<proteinExistence type="predicted"/>
<dbReference type="GO" id="GO:0016757">
    <property type="term" value="F:glycosyltransferase activity"/>
    <property type="evidence" value="ECO:0007669"/>
    <property type="project" value="InterPro"/>
</dbReference>
<sequence length="148" mass="17348">PSRIQNTFNKPKVLTRLNPNLQTQAHPNSKNPKLKIALLFLINSDLHFASLWQQFFQNAPSKNLYNMYVHADPFVNVTHPKGIVFEFRFISAKKNLPQLTNAHLHHMLFTCHHRHRRSDQRVLHRTVSVLHPPSLSLNLDSKRKPKKR</sequence>
<evidence type="ECO:0000313" key="2">
    <source>
        <dbReference type="Proteomes" id="UP000237347"/>
    </source>
</evidence>
<reference evidence="1 2" key="1">
    <citation type="journal article" date="2018" name="Sci. Data">
        <title>The draft genome sequence of cork oak.</title>
        <authorList>
            <person name="Ramos A.M."/>
            <person name="Usie A."/>
            <person name="Barbosa P."/>
            <person name="Barros P.M."/>
            <person name="Capote T."/>
            <person name="Chaves I."/>
            <person name="Simoes F."/>
            <person name="Abreu I."/>
            <person name="Carrasquinho I."/>
            <person name="Faro C."/>
            <person name="Guimaraes J.B."/>
            <person name="Mendonca D."/>
            <person name="Nobrega F."/>
            <person name="Rodrigues L."/>
            <person name="Saibo N.J.M."/>
            <person name="Varela M.C."/>
            <person name="Egas C."/>
            <person name="Matos J."/>
            <person name="Miguel C.M."/>
            <person name="Oliveira M.M."/>
            <person name="Ricardo C.P."/>
            <person name="Goncalves S."/>
        </authorList>
    </citation>
    <scope>NUCLEOTIDE SEQUENCE [LARGE SCALE GENOMIC DNA]</scope>
    <source>
        <strain evidence="2">cv. HL8</strain>
    </source>
</reference>
<name>A0AAW0LHK2_QUESU</name>
<protein>
    <submittedName>
        <fullName evidence="1">Uncharacterized protein</fullName>
    </submittedName>
</protein>
<dbReference type="EMBL" id="PKMF04000101">
    <property type="protein sequence ID" value="KAK7850394.1"/>
    <property type="molecule type" value="Genomic_DNA"/>
</dbReference>
<dbReference type="PANTHER" id="PTHR31042:SF140">
    <property type="entry name" value="CORE-2_I-BRANCHING BETA-1,6-N-ACETYLGLUCOSAMINYLTRANSFERASE FAMILY PROTEIN"/>
    <property type="match status" value="1"/>
</dbReference>
<evidence type="ECO:0000313" key="1">
    <source>
        <dbReference type="EMBL" id="KAK7850394.1"/>
    </source>
</evidence>
<gene>
    <name evidence="1" type="ORF">CFP56_001023</name>
</gene>
<keyword evidence="2" id="KW-1185">Reference proteome</keyword>
<organism evidence="1 2">
    <name type="scientific">Quercus suber</name>
    <name type="common">Cork oak</name>
    <dbReference type="NCBI Taxonomy" id="58331"/>
    <lineage>
        <taxon>Eukaryota</taxon>
        <taxon>Viridiplantae</taxon>
        <taxon>Streptophyta</taxon>
        <taxon>Embryophyta</taxon>
        <taxon>Tracheophyta</taxon>
        <taxon>Spermatophyta</taxon>
        <taxon>Magnoliopsida</taxon>
        <taxon>eudicotyledons</taxon>
        <taxon>Gunneridae</taxon>
        <taxon>Pentapetalae</taxon>
        <taxon>rosids</taxon>
        <taxon>fabids</taxon>
        <taxon>Fagales</taxon>
        <taxon>Fagaceae</taxon>
        <taxon>Quercus</taxon>
    </lineage>
</organism>
<dbReference type="AlphaFoldDB" id="A0AAW0LHK2"/>
<dbReference type="Proteomes" id="UP000237347">
    <property type="component" value="Unassembled WGS sequence"/>
</dbReference>